<feature type="compositionally biased region" description="Basic and acidic residues" evidence="1">
    <location>
        <begin position="9"/>
        <end position="21"/>
    </location>
</feature>
<reference evidence="3 4" key="1">
    <citation type="submission" date="2018-06" db="EMBL/GenBank/DDBJ databases">
        <title>Complete Genomes of Monosporascus.</title>
        <authorList>
            <person name="Robinson A.J."/>
            <person name="Natvig D.O."/>
        </authorList>
    </citation>
    <scope>NUCLEOTIDE SEQUENCE [LARGE SCALE GENOMIC DNA]</scope>
    <source>
        <strain evidence="3 4">CBS 110550</strain>
    </source>
</reference>
<feature type="compositionally biased region" description="Polar residues" evidence="1">
    <location>
        <begin position="94"/>
        <end position="106"/>
    </location>
</feature>
<dbReference type="AlphaFoldDB" id="A0A4Q4SZ35"/>
<dbReference type="OrthoDB" id="5231968at2759"/>
<evidence type="ECO:0000313" key="3">
    <source>
        <dbReference type="EMBL" id="RYO94553.1"/>
    </source>
</evidence>
<evidence type="ECO:0000259" key="2">
    <source>
        <dbReference type="Pfam" id="PF13878"/>
    </source>
</evidence>
<proteinExistence type="predicted"/>
<feature type="compositionally biased region" description="Polar residues" evidence="1">
    <location>
        <begin position="182"/>
        <end position="191"/>
    </location>
</feature>
<organism evidence="3 4">
    <name type="scientific">Monosporascus ibericus</name>
    <dbReference type="NCBI Taxonomy" id="155417"/>
    <lineage>
        <taxon>Eukaryota</taxon>
        <taxon>Fungi</taxon>
        <taxon>Dikarya</taxon>
        <taxon>Ascomycota</taxon>
        <taxon>Pezizomycotina</taxon>
        <taxon>Sordariomycetes</taxon>
        <taxon>Xylariomycetidae</taxon>
        <taxon>Xylariales</taxon>
        <taxon>Xylariales incertae sedis</taxon>
        <taxon>Monosporascus</taxon>
    </lineage>
</organism>
<feature type="region of interest" description="Disordered" evidence="1">
    <location>
        <begin position="1"/>
        <end position="216"/>
    </location>
</feature>
<evidence type="ECO:0000256" key="1">
    <source>
        <dbReference type="SAM" id="MobiDB-lite"/>
    </source>
</evidence>
<name>A0A4Q4SZ35_9PEZI</name>
<accession>A0A4Q4SZ35</accession>
<sequence length="266" mass="29113">MSSGSQGETGHKTQKKPDRTRPLKTYSKKATSSGSMEPPLKRQRTEEVAQDTRPKGSESPSLHQEKRSQPSLPPSHPSRHPKKGTIMSYFKVVSPSSNHMLTSSEPASCGVGPTSTPPSSPPPKTDSRPKERRRLATKVVSRDLDATDDEEEETIDSPAPERDQSTTARREDSGILADKSNDALNKATTHPGQRLEAGKRGKRKGPSSKSATVQTTLSLSMSDKGFAECKECNMLYNPYHEKDAKFHARRHAAMLKAKSQNGSEIP</sequence>
<dbReference type="Pfam" id="PF13878">
    <property type="entry name" value="zf-C2H2_3"/>
    <property type="match status" value="1"/>
</dbReference>
<dbReference type="EMBL" id="QJNU01000565">
    <property type="protein sequence ID" value="RYO94553.1"/>
    <property type="molecule type" value="Genomic_DNA"/>
</dbReference>
<protein>
    <recommendedName>
        <fullName evidence="2">N-acetyltransferase ESCO zinc-finger domain-containing protein</fullName>
    </recommendedName>
</protein>
<keyword evidence="4" id="KW-1185">Reference proteome</keyword>
<feature type="domain" description="N-acetyltransferase ESCO zinc-finger" evidence="2">
    <location>
        <begin position="214"/>
        <end position="252"/>
    </location>
</feature>
<feature type="compositionally biased region" description="Pro residues" evidence="1">
    <location>
        <begin position="115"/>
        <end position="124"/>
    </location>
</feature>
<feature type="compositionally biased region" description="Basic and acidic residues" evidence="1">
    <location>
        <begin position="39"/>
        <end position="56"/>
    </location>
</feature>
<feature type="compositionally biased region" description="Acidic residues" evidence="1">
    <location>
        <begin position="146"/>
        <end position="155"/>
    </location>
</feature>
<evidence type="ECO:0000313" key="4">
    <source>
        <dbReference type="Proteomes" id="UP000293360"/>
    </source>
</evidence>
<feature type="compositionally biased region" description="Basic and acidic residues" evidence="1">
    <location>
        <begin position="159"/>
        <end position="173"/>
    </location>
</feature>
<comment type="caution">
    <text evidence="3">The sequence shown here is derived from an EMBL/GenBank/DDBJ whole genome shotgun (WGS) entry which is preliminary data.</text>
</comment>
<dbReference type="Proteomes" id="UP000293360">
    <property type="component" value="Unassembled WGS sequence"/>
</dbReference>
<dbReference type="InterPro" id="IPR028005">
    <property type="entry name" value="AcTrfase_ESCO_Znf_dom"/>
</dbReference>
<gene>
    <name evidence="3" type="ORF">DL764_007817</name>
</gene>